<keyword evidence="3" id="KW-1185">Reference proteome</keyword>
<protein>
    <recommendedName>
        <fullName evidence="1">RNase H type-1 domain-containing protein</fullName>
    </recommendedName>
</protein>
<dbReference type="InterPro" id="IPR012337">
    <property type="entry name" value="RNaseH-like_sf"/>
</dbReference>
<feature type="domain" description="RNase H type-1" evidence="1">
    <location>
        <begin position="135"/>
        <end position="215"/>
    </location>
</feature>
<dbReference type="AlphaFoldDB" id="A0A7J7LTA3"/>
<sequence>MVTSRRPVTLIQLDLLVKPEQLKELQENLNTEKEKRNEFRRQLTLDRVLCEKELDAERQARLTALKRHEDQITGQDVADFLVDFSMEDPVWEEHDPDLAEDVTENPLPKAFDERTEWITRKGIEKLIRLDFEALNKVTEYEAFIHELDLTLELGVPELSVYTDSLLIVYHYSEQYKKNGKIIEYATLVADRMSKFALATFDYLPRGENRHTDSLAYLTKESSTIVSLVSALAKEGISVFHFDFAGNGESEGSFQFGNYSKEAEDLHAVVLYFSVAKHVISTILGHSKDCYHFICASILLRVALLLKMFLSEGNVVLLYASSLSCVPLAESSIMSLEFWF</sequence>
<reference evidence="2 3" key="1">
    <citation type="journal article" date="2020" name="IScience">
        <title>Genome Sequencing of the Endangered Kingdonia uniflora (Circaeasteraceae, Ranunculales) Reveals Potential Mechanisms of Evolutionary Specialization.</title>
        <authorList>
            <person name="Sun Y."/>
            <person name="Deng T."/>
            <person name="Zhang A."/>
            <person name="Moore M.J."/>
            <person name="Landis J.B."/>
            <person name="Lin N."/>
            <person name="Zhang H."/>
            <person name="Zhang X."/>
            <person name="Huang J."/>
            <person name="Zhang X."/>
            <person name="Sun H."/>
            <person name="Wang H."/>
        </authorList>
    </citation>
    <scope>NUCLEOTIDE SEQUENCE [LARGE SCALE GENOMIC DNA]</scope>
    <source>
        <strain evidence="2">TB1705</strain>
        <tissue evidence="2">Leaf</tissue>
    </source>
</reference>
<dbReference type="Gene3D" id="3.40.50.1820">
    <property type="entry name" value="alpha/beta hydrolase"/>
    <property type="match status" value="1"/>
</dbReference>
<dbReference type="SUPFAM" id="SSF53098">
    <property type="entry name" value="Ribonuclease H-like"/>
    <property type="match status" value="1"/>
</dbReference>
<dbReference type="Pfam" id="PF13456">
    <property type="entry name" value="RVT_3"/>
    <property type="match status" value="1"/>
</dbReference>
<evidence type="ECO:0000313" key="2">
    <source>
        <dbReference type="EMBL" id="KAF6145809.1"/>
    </source>
</evidence>
<accession>A0A7J7LTA3</accession>
<dbReference type="SUPFAM" id="SSF53474">
    <property type="entry name" value="alpha/beta-Hydrolases"/>
    <property type="match status" value="1"/>
</dbReference>
<evidence type="ECO:0000313" key="3">
    <source>
        <dbReference type="Proteomes" id="UP000541444"/>
    </source>
</evidence>
<evidence type="ECO:0000259" key="1">
    <source>
        <dbReference type="Pfam" id="PF13456"/>
    </source>
</evidence>
<dbReference type="EMBL" id="JACGCM010002027">
    <property type="protein sequence ID" value="KAF6145809.1"/>
    <property type="molecule type" value="Genomic_DNA"/>
</dbReference>
<dbReference type="InterPro" id="IPR036397">
    <property type="entry name" value="RNaseH_sf"/>
</dbReference>
<gene>
    <name evidence="2" type="ORF">GIB67_028804</name>
</gene>
<proteinExistence type="predicted"/>
<dbReference type="PANTHER" id="PTHR48475:SF1">
    <property type="entry name" value="RNASE H TYPE-1 DOMAIN-CONTAINING PROTEIN"/>
    <property type="match status" value="1"/>
</dbReference>
<dbReference type="GO" id="GO:0003676">
    <property type="term" value="F:nucleic acid binding"/>
    <property type="evidence" value="ECO:0007669"/>
    <property type="project" value="InterPro"/>
</dbReference>
<dbReference type="InterPro" id="IPR002156">
    <property type="entry name" value="RNaseH_domain"/>
</dbReference>
<name>A0A7J7LTA3_9MAGN</name>
<dbReference type="GO" id="GO:0004523">
    <property type="term" value="F:RNA-DNA hybrid ribonuclease activity"/>
    <property type="evidence" value="ECO:0007669"/>
    <property type="project" value="InterPro"/>
</dbReference>
<dbReference type="OrthoDB" id="1166700at2759"/>
<comment type="caution">
    <text evidence="2">The sequence shown here is derived from an EMBL/GenBank/DDBJ whole genome shotgun (WGS) entry which is preliminary data.</text>
</comment>
<dbReference type="Proteomes" id="UP000541444">
    <property type="component" value="Unassembled WGS sequence"/>
</dbReference>
<dbReference type="Gene3D" id="3.30.420.10">
    <property type="entry name" value="Ribonuclease H-like superfamily/Ribonuclease H"/>
    <property type="match status" value="1"/>
</dbReference>
<dbReference type="PANTHER" id="PTHR48475">
    <property type="entry name" value="RIBONUCLEASE H"/>
    <property type="match status" value="1"/>
</dbReference>
<organism evidence="2 3">
    <name type="scientific">Kingdonia uniflora</name>
    <dbReference type="NCBI Taxonomy" id="39325"/>
    <lineage>
        <taxon>Eukaryota</taxon>
        <taxon>Viridiplantae</taxon>
        <taxon>Streptophyta</taxon>
        <taxon>Embryophyta</taxon>
        <taxon>Tracheophyta</taxon>
        <taxon>Spermatophyta</taxon>
        <taxon>Magnoliopsida</taxon>
        <taxon>Ranunculales</taxon>
        <taxon>Circaeasteraceae</taxon>
        <taxon>Kingdonia</taxon>
    </lineage>
</organism>
<dbReference type="InterPro" id="IPR029058">
    <property type="entry name" value="AB_hydrolase_fold"/>
</dbReference>